<sequence>MKGITEAIYYRSPVFMQNLLVSAYGYKLYRKRYSGSLYREIMEKVRLSRSWNSEEIEAYQSERLHEMVKHCRLNIPYYQQQFAEHGIHENDITSTEHITRLPILEKQKLKEHSQLFTESGTKPFMLQHTSGSTGTPLTLMVNEETYKLAMALLVDHEENHGVPFGAKRATFAGRMVQPATDMTPPFARMNRAENQKLFSSYHLNSQTFPWYRAELDRFQPAELIGYPSAICDLATQYREAGVSPAFRPTAIVTNSETLLEWQRTIIEEVFDCKVRDYYGTAEYVLFAGQDKSGNYRLNPLIGITELLEQPGARKAKKLIATTLTNTTMPLLRYDLGDTAESQPEYHSGTVAHQLKTINGRVDDYIETPDGRKIGRIDHIFKGLGGIAEAQVIQDASDHCTIKIISQAALSEIDREALKANFSARTGGAFRLTIETVSSIPRGPNGKFKSVRRTMRQS</sequence>
<reference evidence="1" key="1">
    <citation type="submission" date="2023-09" db="EMBL/GenBank/DDBJ databases">
        <title>Marinobacter sediminicola sp. nov. and Marinobacter maritimum sp. nov., isolated from marine sediment.</title>
        <authorList>
            <person name="An J."/>
        </authorList>
    </citation>
    <scope>NUCLEOTIDE SEQUENCE</scope>
    <source>
        <strain evidence="1">F60267</strain>
    </source>
</reference>
<dbReference type="PANTHER" id="PTHR36932">
    <property type="entry name" value="CAPSULAR POLYSACCHARIDE BIOSYNTHESIS PROTEIN"/>
    <property type="match status" value="1"/>
</dbReference>
<proteinExistence type="predicted"/>
<dbReference type="InterPro" id="IPR053158">
    <property type="entry name" value="CapK_Type1_Caps_Biosynth"/>
</dbReference>
<keyword evidence="2" id="KW-1185">Reference proteome</keyword>
<organism evidence="1 2">
    <name type="scientific">Marinobacter xiaoshiensis</name>
    <dbReference type="NCBI Taxonomy" id="3073652"/>
    <lineage>
        <taxon>Bacteria</taxon>
        <taxon>Pseudomonadati</taxon>
        <taxon>Pseudomonadota</taxon>
        <taxon>Gammaproteobacteria</taxon>
        <taxon>Pseudomonadales</taxon>
        <taxon>Marinobacteraceae</taxon>
        <taxon>Marinobacter</taxon>
    </lineage>
</organism>
<dbReference type="RefSeq" id="WP_310966002.1">
    <property type="nucleotide sequence ID" value="NZ_JAVMBO010000007.1"/>
</dbReference>
<dbReference type="PANTHER" id="PTHR36932:SF1">
    <property type="entry name" value="CAPSULAR POLYSACCHARIDE BIOSYNTHESIS PROTEIN"/>
    <property type="match status" value="1"/>
</dbReference>
<dbReference type="InterPro" id="IPR042099">
    <property type="entry name" value="ANL_N_sf"/>
</dbReference>
<dbReference type="SUPFAM" id="SSF56801">
    <property type="entry name" value="Acetyl-CoA synthetase-like"/>
    <property type="match status" value="1"/>
</dbReference>
<comment type="caution">
    <text evidence="1">The sequence shown here is derived from an EMBL/GenBank/DDBJ whole genome shotgun (WGS) entry which is preliminary data.</text>
</comment>
<name>A0ABU2HFT6_9GAMM</name>
<evidence type="ECO:0008006" key="3">
    <source>
        <dbReference type="Google" id="ProtNLM"/>
    </source>
</evidence>
<gene>
    <name evidence="1" type="ORF">RKA07_07425</name>
</gene>
<dbReference type="Gene3D" id="3.40.50.12780">
    <property type="entry name" value="N-terminal domain of ligase-like"/>
    <property type="match status" value="1"/>
</dbReference>
<dbReference type="EMBL" id="JAVMBO010000007">
    <property type="protein sequence ID" value="MDS1309939.1"/>
    <property type="molecule type" value="Genomic_DNA"/>
</dbReference>
<evidence type="ECO:0000313" key="2">
    <source>
        <dbReference type="Proteomes" id="UP001267407"/>
    </source>
</evidence>
<dbReference type="Proteomes" id="UP001267407">
    <property type="component" value="Unassembled WGS sequence"/>
</dbReference>
<evidence type="ECO:0000313" key="1">
    <source>
        <dbReference type="EMBL" id="MDS1309939.1"/>
    </source>
</evidence>
<accession>A0ABU2HFT6</accession>
<protein>
    <recommendedName>
        <fullName evidence="3">Phenylacetate-CoA ligase</fullName>
    </recommendedName>
</protein>